<reference evidence="2" key="1">
    <citation type="submission" date="2021-10" db="EMBL/GenBank/DDBJ databases">
        <title>Tropical sea cucumber genome reveals ecological adaptation and Cuvierian tubules defense mechanism.</title>
        <authorList>
            <person name="Chen T."/>
        </authorList>
    </citation>
    <scope>NUCLEOTIDE SEQUENCE</scope>
    <source>
        <strain evidence="2">Nanhai2018</strain>
        <tissue evidence="2">Muscle</tissue>
    </source>
</reference>
<feature type="region of interest" description="Disordered" evidence="1">
    <location>
        <begin position="87"/>
        <end position="125"/>
    </location>
</feature>
<dbReference type="Proteomes" id="UP001152320">
    <property type="component" value="Chromosome 1"/>
</dbReference>
<proteinExistence type="predicted"/>
<comment type="caution">
    <text evidence="2">The sequence shown here is derived from an EMBL/GenBank/DDBJ whole genome shotgun (WGS) entry which is preliminary data.</text>
</comment>
<feature type="compositionally biased region" description="Polar residues" evidence="1">
    <location>
        <begin position="90"/>
        <end position="101"/>
    </location>
</feature>
<evidence type="ECO:0000256" key="1">
    <source>
        <dbReference type="SAM" id="MobiDB-lite"/>
    </source>
</evidence>
<feature type="region of interest" description="Disordered" evidence="1">
    <location>
        <begin position="241"/>
        <end position="281"/>
    </location>
</feature>
<sequence>MDAFSNIFLFCLMYSGIMDTKIQESILRCIPSITEESMEHVKAALFELGIEEMNDLVLVEEEDLVPTLKPIQARKLIASWRRMGEKASDQHTCTQNSSTPQKVLPEAVSPSSSPEGVSTSSKGVPATLPSHNTNWVSKYVVPWQKMPTGLISACEKGERPLPSVRREMVRKVVKDIHKITATPGKKNLDIIAERIVKKYPSSFRDEFEGRVVGSGFNSLAKQLLSRVENINRKPGNALRKRVLTSSCNTDDEGEKKRGGEKLDSYGCRNWQPTDYPPGETKDSQEEHRLWLVSEYGKANWTADDILQKMMLTYTSQRLWINGGKKNITELSEGWPFLFDEKFLFQHFHELVGIDLKQELLTSITEKAPKLFSCLKSMKRMQGVVRDTEAQCEVLQNKTPICTSVLHLLAQYFEEKIDLLVMTCEEGVRPEDLDVPRSPFLAAFGRNFAEAERFCLYVDGVAVNKKLHSFFGALTALFASFYCFNIEYPVEVSNTLEFIQRFFAGINPDRGSKTEKSKRKRTAVSSKILELTNTLTNFFSEWSMD</sequence>
<name>A0A9Q1CQ18_HOLLE</name>
<evidence type="ECO:0000313" key="3">
    <source>
        <dbReference type="Proteomes" id="UP001152320"/>
    </source>
</evidence>
<dbReference type="PANTHER" id="PTHR31025:SF22">
    <property type="entry name" value="IP13529P"/>
    <property type="match status" value="1"/>
</dbReference>
<dbReference type="PANTHER" id="PTHR31025">
    <property type="entry name" value="SI:CH211-196P9.1-RELATED"/>
    <property type="match status" value="1"/>
</dbReference>
<keyword evidence="3" id="KW-1185">Reference proteome</keyword>
<dbReference type="EMBL" id="JAIZAY010000001">
    <property type="protein sequence ID" value="KAJ8048985.1"/>
    <property type="molecule type" value="Genomic_DNA"/>
</dbReference>
<evidence type="ECO:0000313" key="2">
    <source>
        <dbReference type="EMBL" id="KAJ8048985.1"/>
    </source>
</evidence>
<protein>
    <submittedName>
        <fullName evidence="2">Uncharacterized protein</fullName>
    </submittedName>
</protein>
<dbReference type="OrthoDB" id="8838209at2759"/>
<accession>A0A9Q1CQ18</accession>
<dbReference type="AlphaFoldDB" id="A0A9Q1CQ18"/>
<organism evidence="2 3">
    <name type="scientific">Holothuria leucospilota</name>
    <name type="common">Black long sea cucumber</name>
    <name type="synonym">Mertensiothuria leucospilota</name>
    <dbReference type="NCBI Taxonomy" id="206669"/>
    <lineage>
        <taxon>Eukaryota</taxon>
        <taxon>Metazoa</taxon>
        <taxon>Echinodermata</taxon>
        <taxon>Eleutherozoa</taxon>
        <taxon>Echinozoa</taxon>
        <taxon>Holothuroidea</taxon>
        <taxon>Aspidochirotacea</taxon>
        <taxon>Aspidochirotida</taxon>
        <taxon>Holothuriidae</taxon>
        <taxon>Holothuria</taxon>
    </lineage>
</organism>
<feature type="compositionally biased region" description="Low complexity" evidence="1">
    <location>
        <begin position="108"/>
        <end position="121"/>
    </location>
</feature>
<gene>
    <name evidence="2" type="ORF">HOLleu_01518</name>
</gene>
<feature type="compositionally biased region" description="Basic and acidic residues" evidence="1">
    <location>
        <begin position="253"/>
        <end position="263"/>
    </location>
</feature>